<dbReference type="AlphaFoldDB" id="A0A9X2U4U9"/>
<evidence type="ECO:0000256" key="1">
    <source>
        <dbReference type="SAM" id="Coils"/>
    </source>
</evidence>
<proteinExistence type="predicted"/>
<dbReference type="EMBL" id="JANTYZ010000025">
    <property type="protein sequence ID" value="MCS3866909.1"/>
    <property type="molecule type" value="Genomic_DNA"/>
</dbReference>
<feature type="compositionally biased region" description="Basic and acidic residues" evidence="2">
    <location>
        <begin position="41"/>
        <end position="51"/>
    </location>
</feature>
<accession>A0A9X2U4U9</accession>
<feature type="coiled-coil region" evidence="1">
    <location>
        <begin position="103"/>
        <end position="130"/>
    </location>
</feature>
<feature type="region of interest" description="Disordered" evidence="2">
    <location>
        <begin position="1"/>
        <end position="51"/>
    </location>
</feature>
<protein>
    <submittedName>
        <fullName evidence="3">Uncharacterized protein</fullName>
    </submittedName>
</protein>
<organism evidence="3 4">
    <name type="scientific">Salinibacter ruber</name>
    <dbReference type="NCBI Taxonomy" id="146919"/>
    <lineage>
        <taxon>Bacteria</taxon>
        <taxon>Pseudomonadati</taxon>
        <taxon>Rhodothermota</taxon>
        <taxon>Rhodothermia</taxon>
        <taxon>Rhodothermales</taxon>
        <taxon>Salinibacteraceae</taxon>
        <taxon>Salinibacter</taxon>
    </lineage>
</organism>
<dbReference type="InterPro" id="IPR053842">
    <property type="entry name" value="NikA-like"/>
</dbReference>
<feature type="compositionally biased region" description="Polar residues" evidence="2">
    <location>
        <begin position="9"/>
        <end position="20"/>
    </location>
</feature>
<evidence type="ECO:0000313" key="3">
    <source>
        <dbReference type="EMBL" id="MCS3866909.1"/>
    </source>
</evidence>
<reference evidence="3" key="1">
    <citation type="submission" date="2022-08" db="EMBL/GenBank/DDBJ databases">
        <title>Genomic Encyclopedia of Type Strains, Phase V (KMG-V): Genome sequencing to study the core and pangenomes of soil and plant-associated prokaryotes.</title>
        <authorList>
            <person name="Whitman W."/>
        </authorList>
    </citation>
    <scope>NUCLEOTIDE SEQUENCE</scope>
    <source>
        <strain evidence="3">SP2016B</strain>
    </source>
</reference>
<gene>
    <name evidence="3" type="ORF">GGP82_003492</name>
</gene>
<dbReference type="Proteomes" id="UP001155034">
    <property type="component" value="Unassembled WGS sequence"/>
</dbReference>
<evidence type="ECO:0000256" key="2">
    <source>
        <dbReference type="SAM" id="MobiDB-lite"/>
    </source>
</evidence>
<dbReference type="RefSeq" id="WP_259084286.1">
    <property type="nucleotide sequence ID" value="NZ_JANTYZ010000025.1"/>
</dbReference>
<name>A0A9X2U4U9_9BACT</name>
<keyword evidence="1" id="KW-0175">Coiled coil</keyword>
<comment type="caution">
    <text evidence="3">The sequence shown here is derived from an EMBL/GenBank/DDBJ whole genome shotgun (WGS) entry which is preliminary data.</text>
</comment>
<dbReference type="Pfam" id="PF21983">
    <property type="entry name" value="NikA-like"/>
    <property type="match status" value="1"/>
</dbReference>
<evidence type="ECO:0000313" key="4">
    <source>
        <dbReference type="Proteomes" id="UP001155034"/>
    </source>
</evidence>
<sequence length="130" mass="14771">MPDAEQNRSESQNESPTNQGGRPPKPQSERRTHSHGLYLSESEKQKIKSRADAANLSMNEYLRRKALGTPIEPKVRRAKRHDLTWIALDIETIAEKAEEAALSAEIEEKLKETLEKIEQLIEEIGPAEEE</sequence>